<protein>
    <submittedName>
        <fullName evidence="1">Uncharacterized protein</fullName>
    </submittedName>
</protein>
<organism evidence="1 2">
    <name type="scientific">Desulfocurvibacter africanus PCS</name>
    <dbReference type="NCBI Taxonomy" id="1262666"/>
    <lineage>
        <taxon>Bacteria</taxon>
        <taxon>Pseudomonadati</taxon>
        <taxon>Thermodesulfobacteriota</taxon>
        <taxon>Desulfovibrionia</taxon>
        <taxon>Desulfovibrionales</taxon>
        <taxon>Desulfovibrionaceae</taxon>
        <taxon>Desulfocurvibacter</taxon>
    </lineage>
</organism>
<accession>M5PRT3</accession>
<sequence>MQDDKGLFYYPFPQNKHVRMYVKEEQGTLWFRMWNANDAKLWEDHGWVPYGAVKRAKELFKKKGPSQGGPQAFDPDKAYDPEVARLIIKEGK</sequence>
<dbReference type="AlphaFoldDB" id="M5PRT3"/>
<name>M5PRT3_DESAF</name>
<dbReference type="PATRIC" id="fig|1262666.3.peg.2424"/>
<dbReference type="EMBL" id="AOSV01000026">
    <property type="protein sequence ID" value="EMG36849.1"/>
    <property type="molecule type" value="Genomic_DNA"/>
</dbReference>
<reference evidence="1 2" key="1">
    <citation type="journal article" date="2013" name="Genome Announc.">
        <title>Draft Genome Sequence for Desulfovibrio africanus Strain PCS.</title>
        <authorList>
            <person name="Brown S.D."/>
            <person name="Utturkar S.M."/>
            <person name="Arkin A.P."/>
            <person name="Deutschbauer A.M."/>
            <person name="Elias D.A."/>
            <person name="Hazen T.C."/>
            <person name="Chakraborty R."/>
        </authorList>
    </citation>
    <scope>NUCLEOTIDE SEQUENCE [LARGE SCALE GENOMIC DNA]</scope>
    <source>
        <strain evidence="1 2">PCS</strain>
    </source>
</reference>
<comment type="caution">
    <text evidence="1">The sequence shown here is derived from an EMBL/GenBank/DDBJ whole genome shotgun (WGS) entry which is preliminary data.</text>
</comment>
<dbReference type="OrthoDB" id="5420779at2"/>
<proteinExistence type="predicted"/>
<dbReference type="RefSeq" id="WP_005987459.1">
    <property type="nucleotide sequence ID" value="NZ_AOSV01000026.1"/>
</dbReference>
<evidence type="ECO:0000313" key="2">
    <source>
        <dbReference type="Proteomes" id="UP000011922"/>
    </source>
</evidence>
<gene>
    <name evidence="1" type="ORF">PCS_02384</name>
</gene>
<dbReference type="Proteomes" id="UP000011922">
    <property type="component" value="Unassembled WGS sequence"/>
</dbReference>
<evidence type="ECO:0000313" key="1">
    <source>
        <dbReference type="EMBL" id="EMG36849.1"/>
    </source>
</evidence>